<dbReference type="GO" id="GO:0005886">
    <property type="term" value="C:plasma membrane"/>
    <property type="evidence" value="ECO:0007669"/>
    <property type="project" value="UniProtKB-SubCell"/>
</dbReference>
<dbReference type="GO" id="GO:0006954">
    <property type="term" value="P:inflammatory response"/>
    <property type="evidence" value="ECO:0007669"/>
    <property type="project" value="TreeGrafter"/>
</dbReference>
<evidence type="ECO:0000256" key="10">
    <source>
        <dbReference type="ARBA" id="ARBA00023224"/>
    </source>
</evidence>
<sequence length="261" mass="29517">MGLSQKKYGDSNGTFTEEYGDSNGTFTEDITCVLGIPGNNFVIWIARVKMKRTVNTIWFVILDVADLLCCYVQGVFTLVLISLDHFALVILPFWAQNHRSLTLAWLLCGIVFLDYMNTSLCTHHHLLDKTECNHPAITAIKATHVTRLVLGFLIPLLVIAVCYLLKSQRAIWIILGVVAVFSMCCHITSLERGSGYLLGKYLEIVFSEDVTTCSSVYSKGQSQRLQCLQKVFTHLDFFHMLLCYSLNSKWINLILFVTDTQ</sequence>
<protein>
    <submittedName>
        <fullName evidence="12">Uncharacterized protein</fullName>
    </submittedName>
</protein>
<feature type="transmembrane region" description="Helical" evidence="11">
    <location>
        <begin position="148"/>
        <end position="165"/>
    </location>
</feature>
<dbReference type="GO" id="GO:0007204">
    <property type="term" value="P:positive regulation of cytosolic calcium ion concentration"/>
    <property type="evidence" value="ECO:0007669"/>
    <property type="project" value="TreeGrafter"/>
</dbReference>
<keyword evidence="2" id="KW-1003">Cell membrane</keyword>
<dbReference type="GO" id="GO:0007200">
    <property type="term" value="P:phospholipase C-activating G protein-coupled receptor signaling pathway"/>
    <property type="evidence" value="ECO:0007669"/>
    <property type="project" value="TreeGrafter"/>
</dbReference>
<dbReference type="PANTHER" id="PTHR24225">
    <property type="entry name" value="CHEMOTACTIC RECEPTOR"/>
    <property type="match status" value="1"/>
</dbReference>
<feature type="transmembrane region" description="Helical" evidence="11">
    <location>
        <begin position="57"/>
        <end position="83"/>
    </location>
</feature>
<keyword evidence="10" id="KW-0807">Transducer</keyword>
<keyword evidence="8" id="KW-1015">Disulfide bond</keyword>
<reference evidence="12" key="1">
    <citation type="submission" date="2025-08" db="UniProtKB">
        <authorList>
            <consortium name="Ensembl"/>
        </authorList>
    </citation>
    <scope>IDENTIFICATION</scope>
</reference>
<evidence type="ECO:0000256" key="11">
    <source>
        <dbReference type="SAM" id="Phobius"/>
    </source>
</evidence>
<evidence type="ECO:0000256" key="3">
    <source>
        <dbReference type="ARBA" id="ARBA00022500"/>
    </source>
</evidence>
<organism evidence="12 13">
    <name type="scientific">Oncorhynchus kisutch</name>
    <name type="common">Coho salmon</name>
    <name type="synonym">Salmo kisutch</name>
    <dbReference type="NCBI Taxonomy" id="8019"/>
    <lineage>
        <taxon>Eukaryota</taxon>
        <taxon>Metazoa</taxon>
        <taxon>Chordata</taxon>
        <taxon>Craniata</taxon>
        <taxon>Vertebrata</taxon>
        <taxon>Euteleostomi</taxon>
        <taxon>Actinopterygii</taxon>
        <taxon>Neopterygii</taxon>
        <taxon>Teleostei</taxon>
        <taxon>Protacanthopterygii</taxon>
        <taxon>Salmoniformes</taxon>
        <taxon>Salmonidae</taxon>
        <taxon>Salmoninae</taxon>
        <taxon>Oncorhynchus</taxon>
    </lineage>
</organism>
<evidence type="ECO:0000256" key="5">
    <source>
        <dbReference type="ARBA" id="ARBA00022989"/>
    </source>
</evidence>
<name>A0A8C7H5H3_ONCKI</name>
<evidence type="ECO:0000256" key="9">
    <source>
        <dbReference type="ARBA" id="ARBA00023170"/>
    </source>
</evidence>
<keyword evidence="7 11" id="KW-0472">Membrane</keyword>
<keyword evidence="4 11" id="KW-0812">Transmembrane</keyword>
<dbReference type="Ensembl" id="ENSOKIT00005056170.1">
    <property type="protein sequence ID" value="ENSOKIP00005053184.1"/>
    <property type="gene ID" value="ENSOKIG00005022444.1"/>
</dbReference>
<evidence type="ECO:0000256" key="7">
    <source>
        <dbReference type="ARBA" id="ARBA00023136"/>
    </source>
</evidence>
<dbReference type="AlphaFoldDB" id="A0A8C7H5H3"/>
<keyword evidence="6" id="KW-0297">G-protein coupled receptor</keyword>
<reference evidence="12" key="2">
    <citation type="submission" date="2025-09" db="UniProtKB">
        <authorList>
            <consortium name="Ensembl"/>
        </authorList>
    </citation>
    <scope>IDENTIFICATION</scope>
</reference>
<evidence type="ECO:0000256" key="8">
    <source>
        <dbReference type="ARBA" id="ARBA00023157"/>
    </source>
</evidence>
<keyword evidence="9" id="KW-0675">Receptor</keyword>
<dbReference type="GO" id="GO:0004878">
    <property type="term" value="F:complement component C5a receptor activity"/>
    <property type="evidence" value="ECO:0007669"/>
    <property type="project" value="TreeGrafter"/>
</dbReference>
<dbReference type="SUPFAM" id="SSF81321">
    <property type="entry name" value="Family A G protein-coupled receptor-like"/>
    <property type="match status" value="1"/>
</dbReference>
<dbReference type="PANTHER" id="PTHR24225:SF29">
    <property type="entry name" value="C5A ANAPHYLATOXIN CHEMOTACTIC RECEPTOR 1"/>
    <property type="match status" value="1"/>
</dbReference>
<dbReference type="Proteomes" id="UP000694557">
    <property type="component" value="Unassembled WGS sequence"/>
</dbReference>
<dbReference type="GeneTree" id="ENSGT01060000253613"/>
<evidence type="ECO:0000256" key="1">
    <source>
        <dbReference type="ARBA" id="ARBA00004651"/>
    </source>
</evidence>
<evidence type="ECO:0000256" key="2">
    <source>
        <dbReference type="ARBA" id="ARBA00022475"/>
    </source>
</evidence>
<feature type="transmembrane region" description="Helical" evidence="11">
    <location>
        <begin position="171"/>
        <end position="190"/>
    </location>
</feature>
<evidence type="ECO:0000313" key="12">
    <source>
        <dbReference type="Ensembl" id="ENSOKIP00005053184.1"/>
    </source>
</evidence>
<evidence type="ECO:0000256" key="4">
    <source>
        <dbReference type="ARBA" id="ARBA00022692"/>
    </source>
</evidence>
<dbReference type="GO" id="GO:0004930">
    <property type="term" value="F:G protein-coupled receptor activity"/>
    <property type="evidence" value="ECO:0007669"/>
    <property type="project" value="UniProtKB-KW"/>
</dbReference>
<evidence type="ECO:0000256" key="6">
    <source>
        <dbReference type="ARBA" id="ARBA00023040"/>
    </source>
</evidence>
<accession>A0A8C7H5H3</accession>
<keyword evidence="13" id="KW-1185">Reference proteome</keyword>
<dbReference type="GO" id="GO:0006935">
    <property type="term" value="P:chemotaxis"/>
    <property type="evidence" value="ECO:0007669"/>
    <property type="project" value="UniProtKB-KW"/>
</dbReference>
<dbReference type="InterPro" id="IPR000826">
    <property type="entry name" value="Formyl_rcpt-rel"/>
</dbReference>
<dbReference type="InterPro" id="IPR000276">
    <property type="entry name" value="GPCR_Rhodpsn"/>
</dbReference>
<dbReference type="Pfam" id="PF00001">
    <property type="entry name" value="7tm_1"/>
    <property type="match status" value="1"/>
</dbReference>
<keyword evidence="5 11" id="KW-1133">Transmembrane helix</keyword>
<dbReference type="PRINTS" id="PR00237">
    <property type="entry name" value="GPCRRHODOPSN"/>
</dbReference>
<keyword evidence="3" id="KW-0145">Chemotaxis</keyword>
<evidence type="ECO:0000313" key="13">
    <source>
        <dbReference type="Proteomes" id="UP000694557"/>
    </source>
</evidence>
<dbReference type="Gene3D" id="1.20.1070.10">
    <property type="entry name" value="Rhodopsin 7-helix transmembrane proteins"/>
    <property type="match status" value="2"/>
</dbReference>
<comment type="subcellular location">
    <subcellularLocation>
        <location evidence="1">Cell membrane</location>
        <topology evidence="1">Multi-pass membrane protein</topology>
    </subcellularLocation>
</comment>
<proteinExistence type="predicted"/>